<feature type="compositionally biased region" description="Basic and acidic residues" evidence="1">
    <location>
        <begin position="137"/>
        <end position="151"/>
    </location>
</feature>
<feature type="region of interest" description="Disordered" evidence="1">
    <location>
        <begin position="1"/>
        <end position="179"/>
    </location>
</feature>
<sequence length="179" mass="19423">MGRTFRTLAQDEHDSEKHASGRGETRQRAAQVDSTERRFEQRRHGDELDDGDRGDDEGGTERSGDAPCDDADSPHQEESDGRSPCGSDRRRGRGSGRVKRSGQGENRERPCHCRGRGGDAGSTPGTPGGWGNDEDGRDEKHRRGERRDRGHAGQGGESCHDAGVLSPVGTHTTTGRPLE</sequence>
<evidence type="ECO:0000256" key="1">
    <source>
        <dbReference type="SAM" id="MobiDB-lite"/>
    </source>
</evidence>
<gene>
    <name evidence="2" type="ORF">MalAC0309_1357</name>
</gene>
<evidence type="ECO:0000313" key="2">
    <source>
        <dbReference type="EMBL" id="BAU32214.1"/>
    </source>
</evidence>
<feature type="compositionally biased region" description="Basic and acidic residues" evidence="1">
    <location>
        <begin position="9"/>
        <end position="27"/>
    </location>
</feature>
<accession>A0A0U5BPM0</accession>
<proteinExistence type="predicted"/>
<dbReference type="KEGG" id="malk:MalAC0309_1357"/>
<reference evidence="3" key="1">
    <citation type="submission" date="2015-12" db="EMBL/GenBank/DDBJ databases">
        <authorList>
            <person name="Shamseldin A."/>
            <person name="Moawad H."/>
            <person name="Abd El-Rahim W.M."/>
            <person name="Sadowsky M.J."/>
        </authorList>
    </citation>
    <scope>NUCLEOTIDE SEQUENCE [LARGE SCALE GENOMIC DNA]</scope>
    <source>
        <strain evidence="3">JAM AC0309</strain>
    </source>
</reference>
<feature type="compositionally biased region" description="Basic and acidic residues" evidence="1">
    <location>
        <begin position="34"/>
        <end position="46"/>
    </location>
</feature>
<reference evidence="2 3" key="2">
    <citation type="submission" date="2016-01" db="EMBL/GenBank/DDBJ databases">
        <title>Microcella alkaliphila JAM AC0309 whole genome shotgun sequence.</title>
        <authorList>
            <person name="Kurata A."/>
            <person name="Hirose Y."/>
            <person name="Kishimoto N."/>
            <person name="Kobayashi T."/>
        </authorList>
    </citation>
    <scope>NUCLEOTIDE SEQUENCE [LARGE SCALE GENOMIC DNA]</scope>
    <source>
        <strain evidence="2 3">JAM AC0309</strain>
    </source>
</reference>
<feature type="compositionally biased region" description="Basic and acidic residues" evidence="1">
    <location>
        <begin position="72"/>
        <end position="81"/>
    </location>
</feature>
<protein>
    <submittedName>
        <fullName evidence="2">Uncharacterized protein</fullName>
    </submittedName>
</protein>
<dbReference type="AlphaFoldDB" id="A0A0U5BPM0"/>
<feature type="compositionally biased region" description="Basic residues" evidence="1">
    <location>
        <begin position="90"/>
        <end position="100"/>
    </location>
</feature>
<dbReference type="Proteomes" id="UP000218965">
    <property type="component" value="Chromosome"/>
</dbReference>
<dbReference type="EMBL" id="AP017315">
    <property type="protein sequence ID" value="BAU32214.1"/>
    <property type="molecule type" value="Genomic_DNA"/>
</dbReference>
<organism evidence="2 3">
    <name type="scientific">Microcella alkaliphila</name>
    <dbReference type="NCBI Taxonomy" id="279828"/>
    <lineage>
        <taxon>Bacteria</taxon>
        <taxon>Bacillati</taxon>
        <taxon>Actinomycetota</taxon>
        <taxon>Actinomycetes</taxon>
        <taxon>Micrococcales</taxon>
        <taxon>Microbacteriaceae</taxon>
        <taxon>Microcella</taxon>
    </lineage>
</organism>
<name>A0A0U5BPM0_9MICO</name>
<feature type="compositionally biased region" description="Acidic residues" evidence="1">
    <location>
        <begin position="47"/>
        <end position="58"/>
    </location>
</feature>
<evidence type="ECO:0000313" key="3">
    <source>
        <dbReference type="Proteomes" id="UP000218965"/>
    </source>
</evidence>
<feature type="compositionally biased region" description="Polar residues" evidence="1">
    <location>
        <begin position="169"/>
        <end position="179"/>
    </location>
</feature>